<dbReference type="EC" id="1.8.4.11" evidence="2"/>
<evidence type="ECO:0000256" key="5">
    <source>
        <dbReference type="SAM" id="Phobius"/>
    </source>
</evidence>
<dbReference type="Gene3D" id="3.30.1060.10">
    <property type="entry name" value="Peptide methionine sulphoxide reductase MsrA"/>
    <property type="match status" value="1"/>
</dbReference>
<dbReference type="Ensembl" id="ENSVURT00010007933.1">
    <property type="protein sequence ID" value="ENSVURP00010007023.1"/>
    <property type="gene ID" value="ENSVURG00010005440.1"/>
</dbReference>
<accession>A0A4X2K4V6</accession>
<keyword evidence="5" id="KW-0472">Membrane</keyword>
<dbReference type="InterPro" id="IPR002569">
    <property type="entry name" value="Met_Sox_Rdtase_MsrA_dom"/>
</dbReference>
<feature type="transmembrane region" description="Helical" evidence="5">
    <location>
        <begin position="54"/>
        <end position="71"/>
    </location>
</feature>
<sequence>MVGLSTVTRKLGRAPTKSCFWGAEHEFWDLKGPTPQVGFAGGYTSNPTYKETPWISRLLLVFASSTFLFLFNL</sequence>
<dbReference type="Proteomes" id="UP000314987">
    <property type="component" value="Unassembled WGS sequence"/>
</dbReference>
<reference evidence="8" key="1">
    <citation type="submission" date="2018-12" db="EMBL/GenBank/DDBJ databases">
        <authorList>
            <person name="Yazar S."/>
        </authorList>
    </citation>
    <scope>NUCLEOTIDE SEQUENCE [LARGE SCALE GENOMIC DNA]</scope>
</reference>
<keyword evidence="5" id="KW-0812">Transmembrane</keyword>
<evidence type="ECO:0000313" key="8">
    <source>
        <dbReference type="Proteomes" id="UP000314987"/>
    </source>
</evidence>
<evidence type="ECO:0000259" key="6">
    <source>
        <dbReference type="Pfam" id="PF01625"/>
    </source>
</evidence>
<evidence type="ECO:0000256" key="3">
    <source>
        <dbReference type="ARBA" id="ARBA00023002"/>
    </source>
</evidence>
<evidence type="ECO:0000256" key="4">
    <source>
        <dbReference type="ARBA" id="ARBA00030643"/>
    </source>
</evidence>
<feature type="domain" description="Peptide methionine sulphoxide reductase MsrA" evidence="6">
    <location>
        <begin position="18"/>
        <end position="52"/>
    </location>
</feature>
<reference evidence="7" key="2">
    <citation type="submission" date="2025-08" db="UniProtKB">
        <authorList>
            <consortium name="Ensembl"/>
        </authorList>
    </citation>
    <scope>IDENTIFICATION</scope>
</reference>
<reference evidence="7" key="3">
    <citation type="submission" date="2025-09" db="UniProtKB">
        <authorList>
            <consortium name="Ensembl"/>
        </authorList>
    </citation>
    <scope>IDENTIFICATION</scope>
</reference>
<name>A0A4X2K4V6_VOMUR</name>
<evidence type="ECO:0000256" key="1">
    <source>
        <dbReference type="ARBA" id="ARBA00005591"/>
    </source>
</evidence>
<proteinExistence type="inferred from homology"/>
<dbReference type="AlphaFoldDB" id="A0A4X2K4V6"/>
<keyword evidence="8" id="KW-1185">Reference proteome</keyword>
<dbReference type="STRING" id="29139.ENSVURP00010007023"/>
<comment type="similarity">
    <text evidence="1">Belongs to the MsrA Met sulfoxide reductase family.</text>
</comment>
<evidence type="ECO:0000256" key="2">
    <source>
        <dbReference type="ARBA" id="ARBA00012502"/>
    </source>
</evidence>
<dbReference type="SUPFAM" id="SSF55068">
    <property type="entry name" value="Peptide methionine sulfoxide reductase"/>
    <property type="match status" value="1"/>
</dbReference>
<keyword evidence="3" id="KW-0560">Oxidoreductase</keyword>
<dbReference type="Pfam" id="PF01625">
    <property type="entry name" value="PMSR"/>
    <property type="match status" value="1"/>
</dbReference>
<dbReference type="GO" id="GO:0008113">
    <property type="term" value="F:peptide-methionine (S)-S-oxide reductase activity"/>
    <property type="evidence" value="ECO:0007669"/>
    <property type="project" value="UniProtKB-EC"/>
</dbReference>
<evidence type="ECO:0000313" key="7">
    <source>
        <dbReference type="Ensembl" id="ENSVURP00010007023.1"/>
    </source>
</evidence>
<keyword evidence="5" id="KW-1133">Transmembrane helix</keyword>
<dbReference type="InterPro" id="IPR036509">
    <property type="entry name" value="Met_Sox_Rdtase_MsrA_sf"/>
</dbReference>
<organism evidence="7 8">
    <name type="scientific">Vombatus ursinus</name>
    <name type="common">Common wombat</name>
    <dbReference type="NCBI Taxonomy" id="29139"/>
    <lineage>
        <taxon>Eukaryota</taxon>
        <taxon>Metazoa</taxon>
        <taxon>Chordata</taxon>
        <taxon>Craniata</taxon>
        <taxon>Vertebrata</taxon>
        <taxon>Euteleostomi</taxon>
        <taxon>Mammalia</taxon>
        <taxon>Metatheria</taxon>
        <taxon>Diprotodontia</taxon>
        <taxon>Vombatidae</taxon>
        <taxon>Vombatus</taxon>
    </lineage>
</organism>
<protein>
    <recommendedName>
        <fullName evidence="2">peptide-methionine (S)-S-oxide reductase</fullName>
        <ecNumber evidence="2">1.8.4.11</ecNumber>
    </recommendedName>
    <alternativeName>
        <fullName evidence="4">Peptide-methionine (S)-S-oxide reductase</fullName>
    </alternativeName>
</protein>